<evidence type="ECO:0000313" key="4">
    <source>
        <dbReference type="EMBL" id="WUR37978.1"/>
    </source>
</evidence>
<organism evidence="4 5">
    <name type="scientific">Streptomyces griseoaurantiacus</name>
    <dbReference type="NCBI Taxonomy" id="68213"/>
    <lineage>
        <taxon>Bacteria</taxon>
        <taxon>Bacillati</taxon>
        <taxon>Actinomycetota</taxon>
        <taxon>Actinomycetes</taxon>
        <taxon>Kitasatosporales</taxon>
        <taxon>Streptomycetaceae</taxon>
        <taxon>Streptomyces</taxon>
        <taxon>Streptomyces aurantiacus group</taxon>
    </lineage>
</organism>
<keyword evidence="2" id="KW-0472">Membrane</keyword>
<feature type="domain" description="HTH cro/C1-type" evidence="3">
    <location>
        <begin position="21"/>
        <end position="76"/>
    </location>
</feature>
<accession>A0ABZ1V4J8</accession>
<feature type="region of interest" description="Disordered" evidence="1">
    <location>
        <begin position="176"/>
        <end position="195"/>
    </location>
</feature>
<dbReference type="EMBL" id="CP108330">
    <property type="protein sequence ID" value="WUR37978.1"/>
    <property type="molecule type" value="Genomic_DNA"/>
</dbReference>
<evidence type="ECO:0000256" key="2">
    <source>
        <dbReference type="SAM" id="Phobius"/>
    </source>
</evidence>
<evidence type="ECO:0000259" key="3">
    <source>
        <dbReference type="SMART" id="SM00530"/>
    </source>
</evidence>
<dbReference type="SUPFAM" id="SSF47413">
    <property type="entry name" value="lambda repressor-like DNA-binding domains"/>
    <property type="match status" value="1"/>
</dbReference>
<dbReference type="InterPro" id="IPR001387">
    <property type="entry name" value="Cro/C1-type_HTH"/>
</dbReference>
<reference evidence="4" key="1">
    <citation type="submission" date="2022-10" db="EMBL/GenBank/DDBJ databases">
        <title>The complete genomes of actinobacterial strains from the NBC collection.</title>
        <authorList>
            <person name="Joergensen T.S."/>
            <person name="Alvarez Arevalo M."/>
            <person name="Sterndorff E.B."/>
            <person name="Faurdal D."/>
            <person name="Vuksanovic O."/>
            <person name="Mourched A.-S."/>
            <person name="Charusanti P."/>
            <person name="Shaw S."/>
            <person name="Blin K."/>
            <person name="Weber T."/>
        </authorList>
    </citation>
    <scope>NUCLEOTIDE SEQUENCE</scope>
    <source>
        <strain evidence="4">NBC_00489</strain>
    </source>
</reference>
<feature type="transmembrane region" description="Helical" evidence="2">
    <location>
        <begin position="153"/>
        <end position="172"/>
    </location>
</feature>
<dbReference type="InterPro" id="IPR010982">
    <property type="entry name" value="Lambda_DNA-bd_dom_sf"/>
</dbReference>
<evidence type="ECO:0000256" key="1">
    <source>
        <dbReference type="SAM" id="MobiDB-lite"/>
    </source>
</evidence>
<name>A0ABZ1V4J8_9ACTN</name>
<gene>
    <name evidence="4" type="ORF">OHN36_12630</name>
</gene>
<protein>
    <submittedName>
        <fullName evidence="4">XRE family transcriptional regulator</fullName>
    </submittedName>
</protein>
<keyword evidence="5" id="KW-1185">Reference proteome</keyword>
<proteinExistence type="predicted"/>
<dbReference type="Pfam" id="PF10901">
    <property type="entry name" value="DUF2690"/>
    <property type="match status" value="1"/>
</dbReference>
<feature type="region of interest" description="Disordered" evidence="1">
    <location>
        <begin position="106"/>
        <end position="146"/>
    </location>
</feature>
<keyword evidence="2" id="KW-0812">Transmembrane</keyword>
<dbReference type="CDD" id="cd00093">
    <property type="entry name" value="HTH_XRE"/>
    <property type="match status" value="1"/>
</dbReference>
<dbReference type="InterPro" id="IPR021224">
    <property type="entry name" value="DUF2690"/>
</dbReference>
<keyword evidence="2" id="KW-1133">Transmembrane helix</keyword>
<evidence type="ECO:0000313" key="5">
    <source>
        <dbReference type="Proteomes" id="UP001432161"/>
    </source>
</evidence>
<dbReference type="Pfam" id="PF13560">
    <property type="entry name" value="HTH_31"/>
    <property type="match status" value="1"/>
</dbReference>
<sequence>MPRWKALPEELDPGLAEFVEELRRLVDRSGLSVAAVADRTGYGRASWERYLGGRLLAPKGAVLALAEVTGTDPDRLTAGWELAERAWRRSETRQDTTGEALRIAQARRASTAPAPAPARAPGTGARAGGRLPGDAVPPGARDRAPGDRWRRPAVLLTALAGTLAVVLGAVWLTSDGERRPEARPRAKTPAAAASTAPALPAGVRCAGDDCVGKDPERMGCGGARARTTTSVTVGTTLVEVRYSEVCSAAWGRIVRAARGDRVTVRVVAPAGATAQGRVQHGFVRDAADTDAYTPMVRVGGAGGAEVCAVLASGLDGCAE</sequence>
<dbReference type="SMART" id="SM00530">
    <property type="entry name" value="HTH_XRE"/>
    <property type="match status" value="1"/>
</dbReference>
<dbReference type="Proteomes" id="UP001432161">
    <property type="component" value="Chromosome"/>
</dbReference>
<feature type="compositionally biased region" description="Low complexity" evidence="1">
    <location>
        <begin position="106"/>
        <end position="124"/>
    </location>
</feature>